<evidence type="ECO:0000313" key="1">
    <source>
        <dbReference type="EMBL" id="ODA29863.1"/>
    </source>
</evidence>
<organism evidence="1 2">
    <name type="scientific">Veronia pacifica</name>
    <dbReference type="NCBI Taxonomy" id="1080227"/>
    <lineage>
        <taxon>Bacteria</taxon>
        <taxon>Pseudomonadati</taxon>
        <taxon>Pseudomonadota</taxon>
        <taxon>Gammaproteobacteria</taxon>
        <taxon>Vibrionales</taxon>
        <taxon>Vibrionaceae</taxon>
        <taxon>Veronia</taxon>
    </lineage>
</organism>
<sequence length="107" mass="11117">MHIAEGKKIDIVAPEGGVDKDVPIKYGALIVVPHLSVPGGTVVSARYTGLFDGPLKPGDEPAFRGEPAYFKDGEFTKTKPTESGQVKVPIGVFVDGGVLLTGVQLAG</sequence>
<dbReference type="OrthoDB" id="5820033at2"/>
<comment type="caution">
    <text evidence="1">The sequence shown here is derived from an EMBL/GenBank/DDBJ whole genome shotgun (WGS) entry which is preliminary data.</text>
</comment>
<protein>
    <submittedName>
        <fullName evidence="1">Uncharacterized protein</fullName>
    </submittedName>
</protein>
<keyword evidence="2" id="KW-1185">Reference proteome</keyword>
<dbReference type="STRING" id="1080227.A8L45_21410"/>
<name>A0A1C3E9F9_9GAMM</name>
<dbReference type="Proteomes" id="UP000094936">
    <property type="component" value="Unassembled WGS sequence"/>
</dbReference>
<dbReference type="EMBL" id="LYBM01000061">
    <property type="protein sequence ID" value="ODA29863.1"/>
    <property type="molecule type" value="Genomic_DNA"/>
</dbReference>
<accession>A0A1C3E9F9</accession>
<reference evidence="1 2" key="1">
    <citation type="submission" date="2016-05" db="EMBL/GenBank/DDBJ databases">
        <title>Genomic Taxonomy of the Vibrionaceae.</title>
        <authorList>
            <person name="Gomez-Gil B."/>
            <person name="Enciso-Ibarra J."/>
        </authorList>
    </citation>
    <scope>NUCLEOTIDE SEQUENCE [LARGE SCALE GENOMIC DNA]</scope>
    <source>
        <strain evidence="1 2">CAIM 1920</strain>
    </source>
</reference>
<proteinExistence type="predicted"/>
<dbReference type="AlphaFoldDB" id="A0A1C3E9F9"/>
<dbReference type="Pfam" id="PF09956">
    <property type="entry name" value="Phage_cement_2"/>
    <property type="match status" value="1"/>
</dbReference>
<dbReference type="RefSeq" id="WP_068905395.1">
    <property type="nucleotide sequence ID" value="NZ_JBHUIF010000013.1"/>
</dbReference>
<dbReference type="InterPro" id="IPR011231">
    <property type="entry name" value="Phage_VT1-Sakai_H0018"/>
</dbReference>
<gene>
    <name evidence="1" type="ORF">A8L45_21410</name>
</gene>
<evidence type="ECO:0000313" key="2">
    <source>
        <dbReference type="Proteomes" id="UP000094936"/>
    </source>
</evidence>